<sequence>MNNWHSAVCETNGINIHYTRTGGNKPPLILLHGLMTNGLCWTGLARTLATDYDVIMPDARGHGESSAPAYGYRYEDHANDLSGLIEVLGLSPPVLLGHSMGGMTAGLVTQRQPGLLRGLILADPSFLSPTVQREVRDSNVADQHRQILNKTFEDVVADARRRHPNRAEETLELFSRARLQTRMSAFDVLTPPNPDFRPLVRDIQVPTLLVIAEKGVISATVAEELQGLNPRLQVEQVPEAGHALHIDQPERFAAIVRRFLNSLLPAQKWNAPDPA</sequence>
<dbReference type="SUPFAM" id="SSF53474">
    <property type="entry name" value="alpha/beta-Hydrolases"/>
    <property type="match status" value="1"/>
</dbReference>
<evidence type="ECO:0000313" key="2">
    <source>
        <dbReference type="EMBL" id="GAA5533028.1"/>
    </source>
</evidence>
<organism evidence="2 3">
    <name type="scientific">Deinococcus aluminii</name>
    <dbReference type="NCBI Taxonomy" id="1656885"/>
    <lineage>
        <taxon>Bacteria</taxon>
        <taxon>Thermotogati</taxon>
        <taxon>Deinococcota</taxon>
        <taxon>Deinococci</taxon>
        <taxon>Deinococcales</taxon>
        <taxon>Deinococcaceae</taxon>
        <taxon>Deinococcus</taxon>
    </lineage>
</organism>
<dbReference type="EMBL" id="BAABRV010000003">
    <property type="protein sequence ID" value="GAA5533028.1"/>
    <property type="molecule type" value="Genomic_DNA"/>
</dbReference>
<dbReference type="PANTHER" id="PTHR43798:SF33">
    <property type="entry name" value="HYDROLASE, PUTATIVE (AFU_ORTHOLOGUE AFUA_2G14860)-RELATED"/>
    <property type="match status" value="1"/>
</dbReference>
<proteinExistence type="predicted"/>
<keyword evidence="2" id="KW-0378">Hydrolase</keyword>
<accession>A0ABP9XCE3</accession>
<name>A0ABP9XCE3_9DEIO</name>
<dbReference type="GO" id="GO:0016787">
    <property type="term" value="F:hydrolase activity"/>
    <property type="evidence" value="ECO:0007669"/>
    <property type="project" value="UniProtKB-KW"/>
</dbReference>
<dbReference type="Gene3D" id="3.40.50.1820">
    <property type="entry name" value="alpha/beta hydrolase"/>
    <property type="match status" value="1"/>
</dbReference>
<dbReference type="InterPro" id="IPR000073">
    <property type="entry name" value="AB_hydrolase_1"/>
</dbReference>
<comment type="caution">
    <text evidence="2">The sequence shown here is derived from an EMBL/GenBank/DDBJ whole genome shotgun (WGS) entry which is preliminary data.</text>
</comment>
<gene>
    <name evidence="2" type="ORF">Dalu01_01425</name>
</gene>
<protein>
    <submittedName>
        <fullName evidence="2">2-(Acetamidomethylene)succinate hydrolase</fullName>
    </submittedName>
</protein>
<dbReference type="PANTHER" id="PTHR43798">
    <property type="entry name" value="MONOACYLGLYCEROL LIPASE"/>
    <property type="match status" value="1"/>
</dbReference>
<keyword evidence="3" id="KW-1185">Reference proteome</keyword>
<dbReference type="RefSeq" id="WP_345452670.1">
    <property type="nucleotide sequence ID" value="NZ_BAABRV010000003.1"/>
</dbReference>
<dbReference type="Proteomes" id="UP001404956">
    <property type="component" value="Unassembled WGS sequence"/>
</dbReference>
<evidence type="ECO:0000259" key="1">
    <source>
        <dbReference type="Pfam" id="PF00561"/>
    </source>
</evidence>
<dbReference type="Pfam" id="PF00561">
    <property type="entry name" value="Abhydrolase_1"/>
    <property type="match status" value="1"/>
</dbReference>
<evidence type="ECO:0000313" key="3">
    <source>
        <dbReference type="Proteomes" id="UP001404956"/>
    </source>
</evidence>
<feature type="domain" description="AB hydrolase-1" evidence="1">
    <location>
        <begin position="26"/>
        <end position="249"/>
    </location>
</feature>
<reference evidence="2 3" key="1">
    <citation type="submission" date="2024-02" db="EMBL/GenBank/DDBJ databases">
        <title>Deinococcus aluminii NBRC 112889.</title>
        <authorList>
            <person name="Ichikawa N."/>
            <person name="Katano-Makiyama Y."/>
            <person name="Hidaka K."/>
        </authorList>
    </citation>
    <scope>NUCLEOTIDE SEQUENCE [LARGE SCALE GENOMIC DNA]</scope>
    <source>
        <strain evidence="2 3">NBRC 112889</strain>
    </source>
</reference>
<dbReference type="InterPro" id="IPR029058">
    <property type="entry name" value="AB_hydrolase_fold"/>
</dbReference>
<dbReference type="InterPro" id="IPR050266">
    <property type="entry name" value="AB_hydrolase_sf"/>
</dbReference>